<dbReference type="GO" id="GO:0006508">
    <property type="term" value="P:proteolysis"/>
    <property type="evidence" value="ECO:0007669"/>
    <property type="project" value="InterPro"/>
</dbReference>
<keyword evidence="2" id="KW-1185">Reference proteome</keyword>
<reference evidence="3" key="1">
    <citation type="submission" date="2017-02" db="UniProtKB">
        <authorList>
            <consortium name="WormBaseParasite"/>
        </authorList>
    </citation>
    <scope>IDENTIFICATION</scope>
</reference>
<evidence type="ECO:0000313" key="1">
    <source>
        <dbReference type="EMBL" id="VDK28229.1"/>
    </source>
</evidence>
<reference evidence="1 2" key="2">
    <citation type="submission" date="2018-11" db="EMBL/GenBank/DDBJ databases">
        <authorList>
            <consortium name="Pathogen Informatics"/>
        </authorList>
    </citation>
    <scope>NUCLEOTIDE SEQUENCE [LARGE SCALE GENOMIC DNA]</scope>
</reference>
<evidence type="ECO:0000313" key="2">
    <source>
        <dbReference type="Proteomes" id="UP000267096"/>
    </source>
</evidence>
<dbReference type="AlphaFoldDB" id="A0A0M3JHT5"/>
<dbReference type="OrthoDB" id="1735038at2759"/>
<dbReference type="InterPro" id="IPR008758">
    <property type="entry name" value="Peptidase_S28"/>
</dbReference>
<dbReference type="Gene3D" id="3.40.50.1820">
    <property type="entry name" value="alpha/beta hydrolase"/>
    <property type="match status" value="1"/>
</dbReference>
<dbReference type="InterPro" id="IPR029058">
    <property type="entry name" value="AB_hydrolase_fold"/>
</dbReference>
<name>A0A0M3JHT5_ANISI</name>
<gene>
    <name evidence="1" type="ORF">ASIM_LOCUS6975</name>
</gene>
<dbReference type="WBParaSite" id="ASIM_0000719901-mRNA-1">
    <property type="protein sequence ID" value="ASIM_0000719901-mRNA-1"/>
    <property type="gene ID" value="ASIM_0000719901"/>
</dbReference>
<accession>A0A0M3JHT5</accession>
<dbReference type="EMBL" id="UYRR01016065">
    <property type="protein sequence ID" value="VDK28229.1"/>
    <property type="molecule type" value="Genomic_DNA"/>
</dbReference>
<organism evidence="3">
    <name type="scientific">Anisakis simplex</name>
    <name type="common">Herring worm</name>
    <dbReference type="NCBI Taxonomy" id="6269"/>
    <lineage>
        <taxon>Eukaryota</taxon>
        <taxon>Metazoa</taxon>
        <taxon>Ecdysozoa</taxon>
        <taxon>Nematoda</taxon>
        <taxon>Chromadorea</taxon>
        <taxon>Rhabditida</taxon>
        <taxon>Spirurina</taxon>
        <taxon>Ascaridomorpha</taxon>
        <taxon>Ascaridoidea</taxon>
        <taxon>Anisakidae</taxon>
        <taxon>Anisakis</taxon>
        <taxon>Anisakis simplex complex</taxon>
    </lineage>
</organism>
<protein>
    <submittedName>
        <fullName evidence="3">Serine protease</fullName>
    </submittedName>
</protein>
<dbReference type="Proteomes" id="UP000267096">
    <property type="component" value="Unassembled WGS sequence"/>
</dbReference>
<proteinExistence type="predicted"/>
<dbReference type="GO" id="GO:0070008">
    <property type="term" value="F:serine-type exopeptidase activity"/>
    <property type="evidence" value="ECO:0007669"/>
    <property type="project" value="InterPro"/>
</dbReference>
<evidence type="ECO:0000313" key="3">
    <source>
        <dbReference type="WBParaSite" id="ASIM_0000719901-mRNA-1"/>
    </source>
</evidence>
<dbReference type="Pfam" id="PF05577">
    <property type="entry name" value="Peptidase_S28"/>
    <property type="match status" value="1"/>
</dbReference>
<sequence length="90" mass="10113">GRNAIFITGGADPWYPLGVYFNRSSVVSYRSPGTAHCADMYVPRKIDKPGLAVARRLVKENIAKWLGIRLEKSSNEEAADPKHEEQQQKQ</sequence>